<sequence>MPSSMNNKPEVNQSSTDPAFKFKAAVFLSSVTGLSMLFGFGSALAAAKKKDPTFFDKGMLPSRKVPISGSSLALKALGIGTVYAFTGCGILFYSIWKILGVNNLQEFRMKVGAMLPKIPKNDPPQGRTEFENLSDLLTYLSGEETSKEKPVTND</sequence>
<dbReference type="PANTHER" id="PTHR13141">
    <property type="entry name" value="TRANSMEMBRANE PROTEIN 242"/>
    <property type="match status" value="1"/>
</dbReference>
<dbReference type="Proteomes" id="UP000792457">
    <property type="component" value="Unassembled WGS sequence"/>
</dbReference>
<gene>
    <name evidence="11" type="ORF">J437_LFUL019353</name>
</gene>
<evidence type="ECO:0000256" key="8">
    <source>
        <dbReference type="ARBA" id="ARBA00023136"/>
    </source>
</evidence>
<evidence type="ECO:0000256" key="6">
    <source>
        <dbReference type="ARBA" id="ARBA00022989"/>
    </source>
</evidence>
<evidence type="ECO:0000256" key="5">
    <source>
        <dbReference type="ARBA" id="ARBA00022792"/>
    </source>
</evidence>
<dbReference type="InterPro" id="IPR009792">
    <property type="entry name" value="TMEM242"/>
</dbReference>
<comment type="function">
    <text evidence="9">Scaffold protein that participates in the c-ring assembly of mitochondrial ATP synthase (F(1)F(0) ATP synthase or complex V) by facilitating the membrane insertion and oligomer formation of the subunit c/ATP5MC3. Participates in the incorporation of the c-ring into vestigial complexes. Additionally influences the incorporation of subunits MT-ATP6, MT-ATP8, ATP5MJ, and ATP5MK in the ATP synthase.</text>
</comment>
<accession>A0A8K0KAS1</accession>
<feature type="transmembrane region" description="Helical" evidence="10">
    <location>
        <begin position="72"/>
        <end position="96"/>
    </location>
</feature>
<protein>
    <recommendedName>
        <fullName evidence="3">Transmembrane protein 242</fullName>
    </recommendedName>
</protein>
<keyword evidence="4 10" id="KW-0812">Transmembrane</keyword>
<comment type="caution">
    <text evidence="11">The sequence shown here is derived from an EMBL/GenBank/DDBJ whole genome shotgun (WGS) entry which is preliminary data.</text>
</comment>
<feature type="transmembrane region" description="Helical" evidence="10">
    <location>
        <begin position="24"/>
        <end position="47"/>
    </location>
</feature>
<evidence type="ECO:0000256" key="4">
    <source>
        <dbReference type="ARBA" id="ARBA00022692"/>
    </source>
</evidence>
<keyword evidence="6 10" id="KW-1133">Transmembrane helix</keyword>
<name>A0A8K0KAS1_LADFU</name>
<dbReference type="AlphaFoldDB" id="A0A8K0KAS1"/>
<evidence type="ECO:0000256" key="1">
    <source>
        <dbReference type="ARBA" id="ARBA00004448"/>
    </source>
</evidence>
<evidence type="ECO:0000256" key="7">
    <source>
        <dbReference type="ARBA" id="ARBA00023128"/>
    </source>
</evidence>
<dbReference type="PANTHER" id="PTHR13141:SF4">
    <property type="entry name" value="TRANSMEMBRANE PROTEIN 242"/>
    <property type="match status" value="1"/>
</dbReference>
<keyword evidence="12" id="KW-1185">Reference proteome</keyword>
<dbReference type="GO" id="GO:0005743">
    <property type="term" value="C:mitochondrial inner membrane"/>
    <property type="evidence" value="ECO:0007669"/>
    <property type="project" value="UniProtKB-SubCell"/>
</dbReference>
<keyword evidence="8 10" id="KW-0472">Membrane</keyword>
<dbReference type="OrthoDB" id="2378895at2759"/>
<comment type="similarity">
    <text evidence="2">Belongs to the TMEM242 family.</text>
</comment>
<evidence type="ECO:0000256" key="10">
    <source>
        <dbReference type="SAM" id="Phobius"/>
    </source>
</evidence>
<reference evidence="11" key="2">
    <citation type="submission" date="2017-10" db="EMBL/GenBank/DDBJ databases">
        <title>Ladona fulva Genome sequencing and assembly.</title>
        <authorList>
            <person name="Murali S."/>
            <person name="Richards S."/>
            <person name="Bandaranaike D."/>
            <person name="Bellair M."/>
            <person name="Blankenburg K."/>
            <person name="Chao H."/>
            <person name="Dinh H."/>
            <person name="Doddapaneni H."/>
            <person name="Dugan-Rocha S."/>
            <person name="Elkadiri S."/>
            <person name="Gnanaolivu R."/>
            <person name="Hernandez B."/>
            <person name="Skinner E."/>
            <person name="Javaid M."/>
            <person name="Lee S."/>
            <person name="Li M."/>
            <person name="Ming W."/>
            <person name="Munidasa M."/>
            <person name="Muniz J."/>
            <person name="Nguyen L."/>
            <person name="Hughes D."/>
            <person name="Osuji N."/>
            <person name="Pu L.-L."/>
            <person name="Puazo M."/>
            <person name="Qu C."/>
            <person name="Quiroz J."/>
            <person name="Raj R."/>
            <person name="Weissenberger G."/>
            <person name="Xin Y."/>
            <person name="Zou X."/>
            <person name="Han Y."/>
            <person name="Worley K."/>
            <person name="Muzny D."/>
            <person name="Gibbs R."/>
        </authorList>
    </citation>
    <scope>NUCLEOTIDE SEQUENCE</scope>
    <source>
        <strain evidence="11">Sampled in the wild</strain>
    </source>
</reference>
<comment type="subcellular location">
    <subcellularLocation>
        <location evidence="1">Mitochondrion inner membrane</location>
        <topology evidence="1">Multi-pass membrane protein</topology>
    </subcellularLocation>
</comment>
<evidence type="ECO:0000256" key="9">
    <source>
        <dbReference type="ARBA" id="ARBA00045905"/>
    </source>
</evidence>
<evidence type="ECO:0000313" key="11">
    <source>
        <dbReference type="EMBL" id="KAG8231601.1"/>
    </source>
</evidence>
<proteinExistence type="inferred from homology"/>
<keyword evidence="7" id="KW-0496">Mitochondrion</keyword>
<evidence type="ECO:0000256" key="3">
    <source>
        <dbReference type="ARBA" id="ARBA00013934"/>
    </source>
</evidence>
<dbReference type="Pfam" id="PF07096">
    <property type="entry name" value="DUF1358"/>
    <property type="match status" value="1"/>
</dbReference>
<reference evidence="11" key="1">
    <citation type="submission" date="2013-04" db="EMBL/GenBank/DDBJ databases">
        <authorList>
            <person name="Qu J."/>
            <person name="Murali S.C."/>
            <person name="Bandaranaike D."/>
            <person name="Bellair M."/>
            <person name="Blankenburg K."/>
            <person name="Chao H."/>
            <person name="Dinh H."/>
            <person name="Doddapaneni H."/>
            <person name="Downs B."/>
            <person name="Dugan-Rocha S."/>
            <person name="Elkadiri S."/>
            <person name="Gnanaolivu R.D."/>
            <person name="Hernandez B."/>
            <person name="Javaid M."/>
            <person name="Jayaseelan J.C."/>
            <person name="Lee S."/>
            <person name="Li M."/>
            <person name="Ming W."/>
            <person name="Munidasa M."/>
            <person name="Muniz J."/>
            <person name="Nguyen L."/>
            <person name="Ongeri F."/>
            <person name="Osuji N."/>
            <person name="Pu L.-L."/>
            <person name="Puazo M."/>
            <person name="Qu C."/>
            <person name="Quiroz J."/>
            <person name="Raj R."/>
            <person name="Weissenberger G."/>
            <person name="Xin Y."/>
            <person name="Zou X."/>
            <person name="Han Y."/>
            <person name="Richards S."/>
            <person name="Worley K."/>
            <person name="Muzny D."/>
            <person name="Gibbs R."/>
        </authorList>
    </citation>
    <scope>NUCLEOTIDE SEQUENCE</scope>
    <source>
        <strain evidence="11">Sampled in the wild</strain>
    </source>
</reference>
<organism evidence="11 12">
    <name type="scientific">Ladona fulva</name>
    <name type="common">Scarce chaser dragonfly</name>
    <name type="synonym">Libellula fulva</name>
    <dbReference type="NCBI Taxonomy" id="123851"/>
    <lineage>
        <taxon>Eukaryota</taxon>
        <taxon>Metazoa</taxon>
        <taxon>Ecdysozoa</taxon>
        <taxon>Arthropoda</taxon>
        <taxon>Hexapoda</taxon>
        <taxon>Insecta</taxon>
        <taxon>Pterygota</taxon>
        <taxon>Palaeoptera</taxon>
        <taxon>Odonata</taxon>
        <taxon>Epiprocta</taxon>
        <taxon>Anisoptera</taxon>
        <taxon>Libelluloidea</taxon>
        <taxon>Libellulidae</taxon>
        <taxon>Ladona</taxon>
    </lineage>
</organism>
<evidence type="ECO:0000256" key="2">
    <source>
        <dbReference type="ARBA" id="ARBA00007570"/>
    </source>
</evidence>
<evidence type="ECO:0000313" key="12">
    <source>
        <dbReference type="Proteomes" id="UP000792457"/>
    </source>
</evidence>
<keyword evidence="5" id="KW-0999">Mitochondrion inner membrane</keyword>
<dbReference type="EMBL" id="KZ308561">
    <property type="protein sequence ID" value="KAG8231601.1"/>
    <property type="molecule type" value="Genomic_DNA"/>
</dbReference>